<dbReference type="Pfam" id="PF17762">
    <property type="entry name" value="HTH_ParB"/>
    <property type="match status" value="1"/>
</dbReference>
<sequence>MVKKGGLGRGMASLLQVVDTAEGRSDYFICPIEKIRPNRNQPRKFFAADKLDELAASIREQGIIQPLVVTKKDDFYEIVAGERRWRAAQKAGVREVPVVIREASEDAVLELALIENIQRQDLNAIEEAQAYRSLVEHFGISHEDVAKRVGKNRTSVTNALRLLKLPPEVQQDIVEERMSMGHARTLLALESPEVILKARHEIVQRQLSVREAENLVRRLKMNPHPVPHKRPQQPDLLMGALEEQLQKRFQARVAIRRVGTKGGRLEIHFSDPDELTRIVDLLEP</sequence>
<comment type="caution">
    <text evidence="5">The sequence shown here is derived from an EMBL/GenBank/DDBJ whole genome shotgun (WGS) entry which is preliminary data.</text>
</comment>
<keyword evidence="6" id="KW-1185">Reference proteome</keyword>
<dbReference type="RefSeq" id="WP_149307388.1">
    <property type="nucleotide sequence ID" value="NZ_SRSD01000005.1"/>
</dbReference>
<dbReference type="CDD" id="cd16393">
    <property type="entry name" value="SPO0J_N"/>
    <property type="match status" value="1"/>
</dbReference>
<dbReference type="SMART" id="SM00470">
    <property type="entry name" value="ParB"/>
    <property type="match status" value="1"/>
</dbReference>
<dbReference type="FunFam" id="1.10.10.2830:FF:000001">
    <property type="entry name" value="Chromosome partitioning protein ParB"/>
    <property type="match status" value="1"/>
</dbReference>
<dbReference type="InterPro" id="IPR004437">
    <property type="entry name" value="ParB/RepB/Spo0J"/>
</dbReference>
<dbReference type="AlphaFoldDB" id="A0A5A9XHW8"/>
<dbReference type="InterPro" id="IPR050336">
    <property type="entry name" value="Chromosome_partition/occlusion"/>
</dbReference>
<feature type="domain" description="ParB-like N-terminal" evidence="4">
    <location>
        <begin position="28"/>
        <end position="117"/>
    </location>
</feature>
<evidence type="ECO:0000256" key="1">
    <source>
        <dbReference type="ARBA" id="ARBA00006295"/>
    </source>
</evidence>
<organism evidence="5 6">
    <name type="scientific">Oryzomonas rubra</name>
    <dbReference type="NCBI Taxonomy" id="2509454"/>
    <lineage>
        <taxon>Bacteria</taxon>
        <taxon>Pseudomonadati</taxon>
        <taxon>Thermodesulfobacteriota</taxon>
        <taxon>Desulfuromonadia</taxon>
        <taxon>Geobacterales</taxon>
        <taxon>Geobacteraceae</taxon>
        <taxon>Oryzomonas</taxon>
    </lineage>
</organism>
<dbReference type="EMBL" id="SRSD01000005">
    <property type="protein sequence ID" value="KAA0891689.1"/>
    <property type="molecule type" value="Genomic_DNA"/>
</dbReference>
<dbReference type="InterPro" id="IPR041468">
    <property type="entry name" value="HTH_ParB/Spo0J"/>
</dbReference>
<evidence type="ECO:0000313" key="6">
    <source>
        <dbReference type="Proteomes" id="UP000324298"/>
    </source>
</evidence>
<dbReference type="InterPro" id="IPR057240">
    <property type="entry name" value="ParB_dimer_C"/>
</dbReference>
<dbReference type="PANTHER" id="PTHR33375:SF1">
    <property type="entry name" value="CHROMOSOME-PARTITIONING PROTEIN PARB-RELATED"/>
    <property type="match status" value="1"/>
</dbReference>
<dbReference type="NCBIfam" id="TIGR00180">
    <property type="entry name" value="parB_part"/>
    <property type="match status" value="1"/>
</dbReference>
<dbReference type="Gene3D" id="3.90.1530.30">
    <property type="match status" value="1"/>
</dbReference>
<keyword evidence="2" id="KW-0159">Chromosome partition</keyword>
<gene>
    <name evidence="5" type="ORF">ET418_09600</name>
</gene>
<dbReference type="InterPro" id="IPR003115">
    <property type="entry name" value="ParB_N"/>
</dbReference>
<dbReference type="InterPro" id="IPR036086">
    <property type="entry name" value="ParB/Sulfiredoxin_sf"/>
</dbReference>
<dbReference type="FunFam" id="3.90.1530.30:FF:000001">
    <property type="entry name" value="Chromosome partitioning protein ParB"/>
    <property type="match status" value="1"/>
</dbReference>
<name>A0A5A9XHW8_9BACT</name>
<evidence type="ECO:0000256" key="2">
    <source>
        <dbReference type="ARBA" id="ARBA00022829"/>
    </source>
</evidence>
<reference evidence="5 6" key="1">
    <citation type="submission" date="2019-04" db="EMBL/GenBank/DDBJ databases">
        <title>Geobacter ruber sp. nov., ferric-reducing bacteria isolated from paddy soil.</title>
        <authorList>
            <person name="Xu Z."/>
            <person name="Masuda Y."/>
            <person name="Itoh H."/>
            <person name="Senoo K."/>
        </authorList>
    </citation>
    <scope>NUCLEOTIDE SEQUENCE [LARGE SCALE GENOMIC DNA]</scope>
    <source>
        <strain evidence="5 6">Red88</strain>
    </source>
</reference>
<dbReference type="PANTHER" id="PTHR33375">
    <property type="entry name" value="CHROMOSOME-PARTITIONING PROTEIN PARB-RELATED"/>
    <property type="match status" value="1"/>
</dbReference>
<dbReference type="Pfam" id="PF02195">
    <property type="entry name" value="ParB_N"/>
    <property type="match status" value="1"/>
</dbReference>
<protein>
    <submittedName>
        <fullName evidence="5">ParB/RepB/Spo0J family partition protein</fullName>
    </submittedName>
</protein>
<dbReference type="OrthoDB" id="9802051at2"/>
<accession>A0A5A9XHW8</accession>
<evidence type="ECO:0000256" key="3">
    <source>
        <dbReference type="ARBA" id="ARBA00023125"/>
    </source>
</evidence>
<dbReference type="GO" id="GO:0045881">
    <property type="term" value="P:positive regulation of sporulation resulting in formation of a cellular spore"/>
    <property type="evidence" value="ECO:0007669"/>
    <property type="project" value="TreeGrafter"/>
</dbReference>
<dbReference type="GO" id="GO:0005694">
    <property type="term" value="C:chromosome"/>
    <property type="evidence" value="ECO:0007669"/>
    <property type="project" value="TreeGrafter"/>
</dbReference>
<proteinExistence type="inferred from homology"/>
<comment type="similarity">
    <text evidence="1">Belongs to the ParB family.</text>
</comment>
<dbReference type="Gene3D" id="1.10.10.2830">
    <property type="match status" value="1"/>
</dbReference>
<dbReference type="Proteomes" id="UP000324298">
    <property type="component" value="Unassembled WGS sequence"/>
</dbReference>
<evidence type="ECO:0000313" key="5">
    <source>
        <dbReference type="EMBL" id="KAA0891689.1"/>
    </source>
</evidence>
<dbReference type="GO" id="GO:0007059">
    <property type="term" value="P:chromosome segregation"/>
    <property type="evidence" value="ECO:0007669"/>
    <property type="project" value="UniProtKB-KW"/>
</dbReference>
<dbReference type="GO" id="GO:0003677">
    <property type="term" value="F:DNA binding"/>
    <property type="evidence" value="ECO:0007669"/>
    <property type="project" value="UniProtKB-KW"/>
</dbReference>
<keyword evidence="3" id="KW-0238">DNA-binding</keyword>
<dbReference type="SUPFAM" id="SSF110849">
    <property type="entry name" value="ParB/Sulfiredoxin"/>
    <property type="match status" value="1"/>
</dbReference>
<dbReference type="Pfam" id="PF23552">
    <property type="entry name" value="ParB_C"/>
    <property type="match status" value="1"/>
</dbReference>
<evidence type="ECO:0000259" key="4">
    <source>
        <dbReference type="SMART" id="SM00470"/>
    </source>
</evidence>